<dbReference type="Pfam" id="PF21828">
    <property type="entry name" value="DUF6888"/>
    <property type="match status" value="1"/>
</dbReference>
<dbReference type="STRING" id="13035.Dacsa_3211"/>
<dbReference type="InterPro" id="IPR054181">
    <property type="entry name" value="DUF6888"/>
</dbReference>
<evidence type="ECO:0000259" key="1">
    <source>
        <dbReference type="Pfam" id="PF21828"/>
    </source>
</evidence>
<dbReference type="HOGENOM" id="CLU_195866_0_0_3"/>
<dbReference type="eggNOG" id="ENOG50335Q2">
    <property type="taxonomic scope" value="Bacteria"/>
</dbReference>
<gene>
    <name evidence="2" type="ORF">Dacsa_3211</name>
</gene>
<evidence type="ECO:0000313" key="2">
    <source>
        <dbReference type="EMBL" id="AFZ51732.1"/>
    </source>
</evidence>
<dbReference type="RefSeq" id="WP_015230709.1">
    <property type="nucleotide sequence ID" value="NC_019780.1"/>
</dbReference>
<name>K9YZ27_DACS8</name>
<feature type="domain" description="DUF6888" evidence="1">
    <location>
        <begin position="1"/>
        <end position="57"/>
    </location>
</feature>
<keyword evidence="3" id="KW-1185">Reference proteome</keyword>
<dbReference type="KEGG" id="dsl:Dacsa_3211"/>
<protein>
    <recommendedName>
        <fullName evidence="1">DUF6888 domain-containing protein</fullName>
    </recommendedName>
</protein>
<reference evidence="2" key="1">
    <citation type="submission" date="2012-04" db="EMBL/GenBank/DDBJ databases">
        <title>Finished genome of Dactylococcopsis salina PCC 8305.</title>
        <authorList>
            <consortium name="US DOE Joint Genome Institute"/>
            <person name="Gugger M."/>
            <person name="Coursin T."/>
            <person name="Rippka R."/>
            <person name="Tandeau De Marsac N."/>
            <person name="Huntemann M."/>
            <person name="Wei C.-L."/>
            <person name="Han J."/>
            <person name="Detter J.C."/>
            <person name="Han C."/>
            <person name="Tapia R."/>
            <person name="Daligault H."/>
            <person name="Chen A."/>
            <person name="Krypides N."/>
            <person name="Mavromatis K."/>
            <person name="Markowitz V."/>
            <person name="Szeto E."/>
            <person name="Ivanova N."/>
            <person name="Ovchinnikova G."/>
            <person name="Pagani I."/>
            <person name="Pati A."/>
            <person name="Goodwin L."/>
            <person name="Peters L."/>
            <person name="Pitluck S."/>
            <person name="Woyke T."/>
            <person name="Kerfeld C."/>
        </authorList>
    </citation>
    <scope>NUCLEOTIDE SEQUENCE [LARGE SCALE GENOMIC DNA]</scope>
    <source>
        <strain evidence="2">PCC 8305</strain>
    </source>
</reference>
<proteinExistence type="predicted"/>
<dbReference type="Proteomes" id="UP000010482">
    <property type="component" value="Chromosome"/>
</dbReference>
<sequence length="58" mass="6871">MPNAIQLKGLYRLSYWLMYMMFQPIHLVCIDQRTKNLFILAGSEEDLEFQITITGEVF</sequence>
<evidence type="ECO:0000313" key="3">
    <source>
        <dbReference type="Proteomes" id="UP000010482"/>
    </source>
</evidence>
<organism evidence="2 3">
    <name type="scientific">Dactylococcopsis salina (strain PCC 8305)</name>
    <name type="common">Myxobactron salinum</name>
    <dbReference type="NCBI Taxonomy" id="13035"/>
    <lineage>
        <taxon>Bacteria</taxon>
        <taxon>Bacillati</taxon>
        <taxon>Cyanobacteriota</taxon>
        <taxon>Cyanophyceae</taxon>
        <taxon>Nodosilineales</taxon>
        <taxon>Cymatolegaceae</taxon>
        <taxon>Dactylococcopsis</taxon>
    </lineage>
</organism>
<dbReference type="AlphaFoldDB" id="K9YZ27"/>
<dbReference type="EMBL" id="CP003944">
    <property type="protein sequence ID" value="AFZ51732.1"/>
    <property type="molecule type" value="Genomic_DNA"/>
</dbReference>
<accession>K9YZ27</accession>